<feature type="compositionally biased region" description="Basic and acidic residues" evidence="1">
    <location>
        <begin position="325"/>
        <end position="347"/>
    </location>
</feature>
<feature type="compositionally biased region" description="Basic and acidic residues" evidence="1">
    <location>
        <begin position="255"/>
        <end position="277"/>
    </location>
</feature>
<dbReference type="InterPro" id="IPR011029">
    <property type="entry name" value="DEATH-like_dom_sf"/>
</dbReference>
<feature type="compositionally biased region" description="Basic and acidic residues" evidence="1">
    <location>
        <begin position="412"/>
        <end position="422"/>
    </location>
</feature>
<feature type="region of interest" description="Disordered" evidence="1">
    <location>
        <begin position="236"/>
        <end position="443"/>
    </location>
</feature>
<dbReference type="Pfam" id="PF00531">
    <property type="entry name" value="Death"/>
    <property type="match status" value="2"/>
</dbReference>
<feature type="compositionally biased region" description="Basic and acidic residues" evidence="1">
    <location>
        <begin position="362"/>
        <end position="374"/>
    </location>
</feature>
<gene>
    <name evidence="4" type="primary">LOC116288902</name>
</gene>
<dbReference type="GO" id="GO:0007165">
    <property type="term" value="P:signal transduction"/>
    <property type="evidence" value="ECO:0007669"/>
    <property type="project" value="InterPro"/>
</dbReference>
<evidence type="ECO:0000313" key="4">
    <source>
        <dbReference type="RefSeq" id="XP_031551623.1"/>
    </source>
</evidence>
<keyword evidence="3" id="KW-1185">Reference proteome</keyword>
<reference evidence="4" key="1">
    <citation type="submission" date="2025-08" db="UniProtKB">
        <authorList>
            <consortium name="RefSeq"/>
        </authorList>
    </citation>
    <scope>IDENTIFICATION</scope>
    <source>
        <tissue evidence="4">Tentacle</tissue>
    </source>
</reference>
<sequence>MAGLHISKKDGTEGTATVEMTYRKGKKKITFTIYGCIIKNDANLQKFIGNNIKQSADSEKFKNARYFFYACDPDLEEDKIIKTTLTYHRFSGKSKSCKLDSSPANLVKVQEHIFLLCDSQELDKCDLDRCKFLEKYSKKIRVAQNLRGQEEIIYVLSYEEKKQDKEDVLTFIPLKLNHQLSNVYGVDAEYLDNYKKLEDIDAGPVLLQDKETVVGSFEKRENNEISISIFGIKQDNSGSESQKVESEQEGEVVTEDQKSDIKSDKVSEDKKKEEDKITPQSSSYSVKVTEDQKPEPKLDKESEDKKKEEDKITPQSSSYSVEVTEDQKPDSKLDKEFEDKKIEKDKTAPQSSFYSGVMTQDQKPDSKLDEKFEDKIEEDGNGSQPEDNEQISKPKQSQEHDELFNGPSELGHGLDDQTDNKNEFPNSPPKMYHGHPTDPYEGSVYQQTTYKNDALASKDHSKLIVNGGKELLTAPLKQDDQSNSHKEKSPIQVSNCSGLSEDNIDHLEAIKSNLKDGSNQLNDDLSQKGNIKKYRRFFLYVAQHATTKWQEIGENLDVKNNKLQSLQVDYNSEGNAEQAYQMLVHWRQSDKNPTLKKLLMALIDTKLVEEANKVSVLLTENRSLGGQKVEEKLLNKITNDVKDVWKFLGRYLAIDESTIHAIKMDCHGRTREQARRMFVRWRQSNGSRATTGILINALHDVGKADVAREVQVWERQT</sequence>
<feature type="compositionally biased region" description="Basic and acidic residues" evidence="1">
    <location>
        <begin position="390"/>
        <end position="403"/>
    </location>
</feature>
<organism evidence="3 4">
    <name type="scientific">Actinia tenebrosa</name>
    <name type="common">Australian red waratah sea anemone</name>
    <dbReference type="NCBI Taxonomy" id="6105"/>
    <lineage>
        <taxon>Eukaryota</taxon>
        <taxon>Metazoa</taxon>
        <taxon>Cnidaria</taxon>
        <taxon>Anthozoa</taxon>
        <taxon>Hexacorallia</taxon>
        <taxon>Actiniaria</taxon>
        <taxon>Actiniidae</taxon>
        <taxon>Actinia</taxon>
    </lineage>
</organism>
<dbReference type="KEGG" id="aten:116288902"/>
<feature type="compositionally biased region" description="Basic and acidic residues" evidence="1">
    <location>
        <begin position="288"/>
        <end position="312"/>
    </location>
</feature>
<dbReference type="SMART" id="SM00005">
    <property type="entry name" value="DEATH"/>
    <property type="match status" value="2"/>
</dbReference>
<dbReference type="RefSeq" id="XP_031551623.1">
    <property type="nucleotide sequence ID" value="XM_031695763.1"/>
</dbReference>
<feature type="domain" description="Death" evidence="2">
    <location>
        <begin position="534"/>
        <end position="618"/>
    </location>
</feature>
<feature type="compositionally biased region" description="Basic and acidic residues" evidence="1">
    <location>
        <begin position="477"/>
        <end position="489"/>
    </location>
</feature>
<evidence type="ECO:0000259" key="2">
    <source>
        <dbReference type="PROSITE" id="PS50017"/>
    </source>
</evidence>
<dbReference type="Gene3D" id="1.10.533.10">
    <property type="entry name" value="Death Domain, Fas"/>
    <property type="match status" value="2"/>
</dbReference>
<feature type="compositionally biased region" description="Polar residues" evidence="1">
    <location>
        <begin position="348"/>
        <end position="361"/>
    </location>
</feature>
<accession>A0A6P8H8Q7</accession>
<name>A0A6P8H8Q7_ACTTE</name>
<feature type="domain" description="Death" evidence="2">
    <location>
        <begin position="630"/>
        <end position="711"/>
    </location>
</feature>
<dbReference type="SUPFAM" id="SSF47986">
    <property type="entry name" value="DEATH domain"/>
    <property type="match status" value="2"/>
</dbReference>
<dbReference type="InterPro" id="IPR000488">
    <property type="entry name" value="Death_dom"/>
</dbReference>
<dbReference type="AlphaFoldDB" id="A0A6P8H8Q7"/>
<dbReference type="GeneID" id="116288902"/>
<dbReference type="Proteomes" id="UP000515163">
    <property type="component" value="Unplaced"/>
</dbReference>
<protein>
    <submittedName>
        <fullName evidence="4">Myb-like protein X isoform X1</fullName>
    </submittedName>
</protein>
<proteinExistence type="predicted"/>
<dbReference type="CDD" id="cd01670">
    <property type="entry name" value="Death"/>
    <property type="match status" value="2"/>
</dbReference>
<dbReference type="PROSITE" id="PS50017">
    <property type="entry name" value="DEATH_DOMAIN"/>
    <property type="match status" value="2"/>
</dbReference>
<evidence type="ECO:0000313" key="3">
    <source>
        <dbReference type="Proteomes" id="UP000515163"/>
    </source>
</evidence>
<evidence type="ECO:0000256" key="1">
    <source>
        <dbReference type="SAM" id="MobiDB-lite"/>
    </source>
</evidence>
<dbReference type="OrthoDB" id="9903238at2759"/>
<dbReference type="InParanoid" id="A0A6P8H8Q7"/>
<feature type="region of interest" description="Disordered" evidence="1">
    <location>
        <begin position="476"/>
        <end position="498"/>
    </location>
</feature>